<accession>A0A0E9P828</accession>
<name>A0A0E9P828_ANGAN</name>
<reference evidence="1" key="2">
    <citation type="journal article" date="2015" name="Fish Shellfish Immunol.">
        <title>Early steps in the European eel (Anguilla anguilla)-Vibrio vulnificus interaction in the gills: Role of the RtxA13 toxin.</title>
        <authorList>
            <person name="Callol A."/>
            <person name="Pajuelo D."/>
            <person name="Ebbesson L."/>
            <person name="Teles M."/>
            <person name="MacKenzie S."/>
            <person name="Amaro C."/>
        </authorList>
    </citation>
    <scope>NUCLEOTIDE SEQUENCE</scope>
</reference>
<dbReference type="EMBL" id="GBXM01107898">
    <property type="protein sequence ID" value="JAH00679.1"/>
    <property type="molecule type" value="Transcribed_RNA"/>
</dbReference>
<proteinExistence type="predicted"/>
<evidence type="ECO:0000313" key="1">
    <source>
        <dbReference type="EMBL" id="JAH00679.1"/>
    </source>
</evidence>
<protein>
    <submittedName>
        <fullName evidence="1">Uncharacterized protein</fullName>
    </submittedName>
</protein>
<reference evidence="1" key="1">
    <citation type="submission" date="2014-11" db="EMBL/GenBank/DDBJ databases">
        <authorList>
            <person name="Amaro Gonzalez C."/>
        </authorList>
    </citation>
    <scope>NUCLEOTIDE SEQUENCE</scope>
</reference>
<organism evidence="1">
    <name type="scientific">Anguilla anguilla</name>
    <name type="common">European freshwater eel</name>
    <name type="synonym">Muraena anguilla</name>
    <dbReference type="NCBI Taxonomy" id="7936"/>
    <lineage>
        <taxon>Eukaryota</taxon>
        <taxon>Metazoa</taxon>
        <taxon>Chordata</taxon>
        <taxon>Craniata</taxon>
        <taxon>Vertebrata</taxon>
        <taxon>Euteleostomi</taxon>
        <taxon>Actinopterygii</taxon>
        <taxon>Neopterygii</taxon>
        <taxon>Teleostei</taxon>
        <taxon>Anguilliformes</taxon>
        <taxon>Anguillidae</taxon>
        <taxon>Anguilla</taxon>
    </lineage>
</organism>
<sequence length="22" mass="2622">MCVLRKPQTEEKAQYPKCRSLI</sequence>
<dbReference type="AlphaFoldDB" id="A0A0E9P828"/>